<reference evidence="2 3" key="1">
    <citation type="journal article" date="2014" name="Genome Biol. Evol.">
        <title>The secreted proteins of Achlya hypogyna and Thraustotheca clavata identify the ancestral oomycete secretome and reveal gene acquisitions by horizontal gene transfer.</title>
        <authorList>
            <person name="Misner I."/>
            <person name="Blouin N."/>
            <person name="Leonard G."/>
            <person name="Richards T.A."/>
            <person name="Lane C.E."/>
        </authorList>
    </citation>
    <scope>NUCLEOTIDE SEQUENCE [LARGE SCALE GENOMIC DNA]</scope>
    <source>
        <strain evidence="2 3">ATCC 48635</strain>
    </source>
</reference>
<dbReference type="AlphaFoldDB" id="A0A1V9YYP5"/>
<dbReference type="STRING" id="1202772.A0A1V9YYP5"/>
<feature type="domain" description="Nudix hydrolase" evidence="1">
    <location>
        <begin position="106"/>
        <end position="264"/>
    </location>
</feature>
<evidence type="ECO:0000259" key="1">
    <source>
        <dbReference type="PROSITE" id="PS51462"/>
    </source>
</evidence>
<dbReference type="GO" id="GO:0044715">
    <property type="term" value="F:8-oxo-dGDP phosphatase activity"/>
    <property type="evidence" value="ECO:0007669"/>
    <property type="project" value="TreeGrafter"/>
</dbReference>
<evidence type="ECO:0000313" key="3">
    <source>
        <dbReference type="Proteomes" id="UP000243579"/>
    </source>
</evidence>
<dbReference type="InterPro" id="IPR031804">
    <property type="entry name" value="DUF4743"/>
</dbReference>
<dbReference type="CDD" id="cd03676">
    <property type="entry name" value="NUDIX_Tnr3_like"/>
    <property type="match status" value="1"/>
</dbReference>
<proteinExistence type="predicted"/>
<accession>A0A1V9YYP5</accession>
<dbReference type="InterPro" id="IPR000086">
    <property type="entry name" value="NUDIX_hydrolase_dom"/>
</dbReference>
<dbReference type="Pfam" id="PF15916">
    <property type="entry name" value="DUF4743"/>
    <property type="match status" value="1"/>
</dbReference>
<dbReference type="Proteomes" id="UP000243579">
    <property type="component" value="Unassembled WGS sequence"/>
</dbReference>
<comment type="caution">
    <text evidence="2">The sequence shown here is derived from an EMBL/GenBank/DDBJ whole genome shotgun (WGS) entry which is preliminary data.</text>
</comment>
<dbReference type="EMBL" id="JNBR01000578">
    <property type="protein sequence ID" value="OQR90831.1"/>
    <property type="molecule type" value="Genomic_DNA"/>
</dbReference>
<evidence type="ECO:0000313" key="2">
    <source>
        <dbReference type="EMBL" id="OQR90831.1"/>
    </source>
</evidence>
<dbReference type="OrthoDB" id="10261522at2759"/>
<dbReference type="PROSITE" id="PS51462">
    <property type="entry name" value="NUDIX"/>
    <property type="match status" value="1"/>
</dbReference>
<dbReference type="InterPro" id="IPR015797">
    <property type="entry name" value="NUDIX_hydrolase-like_dom_sf"/>
</dbReference>
<dbReference type="SUPFAM" id="SSF55811">
    <property type="entry name" value="Nudix"/>
    <property type="match status" value="1"/>
</dbReference>
<keyword evidence="3" id="KW-1185">Reference proteome</keyword>
<organism evidence="2 3">
    <name type="scientific">Achlya hypogyna</name>
    <name type="common">Oomycete</name>
    <name type="synonym">Protoachlya hypogyna</name>
    <dbReference type="NCBI Taxonomy" id="1202772"/>
    <lineage>
        <taxon>Eukaryota</taxon>
        <taxon>Sar</taxon>
        <taxon>Stramenopiles</taxon>
        <taxon>Oomycota</taxon>
        <taxon>Saprolegniomycetes</taxon>
        <taxon>Saprolegniales</taxon>
        <taxon>Achlyaceae</taxon>
        <taxon>Achlya</taxon>
    </lineage>
</organism>
<dbReference type="Gene3D" id="3.90.79.10">
    <property type="entry name" value="Nucleoside Triphosphate Pyrophosphohydrolase"/>
    <property type="match status" value="1"/>
</dbReference>
<protein>
    <recommendedName>
        <fullName evidence="1">Nudix hydrolase domain-containing protein</fullName>
    </recommendedName>
</protein>
<dbReference type="PANTHER" id="PTHR13622">
    <property type="entry name" value="THIAMIN PYROPHOSPHOKINASE"/>
    <property type="match status" value="1"/>
</dbReference>
<dbReference type="PANTHER" id="PTHR13622:SF8">
    <property type="entry name" value="THIAMIN PYROPHOSPHOKINASE 1"/>
    <property type="match status" value="1"/>
</dbReference>
<gene>
    <name evidence="2" type="ORF">ACHHYP_05203</name>
</gene>
<name>A0A1V9YYP5_ACHHY</name>
<sequence>MRQLLHAVRANNTFVAQLYVPLVADGATIGLVPKDRVAALRAFPSVFDGALANEVRLHSSLATETARTTAVQNVARELVGAGVIREKWKNEDYGARDGHGNVVFRVDRAAAAFFGITQCGCHLNGYVRHGPRPEDVSVWMGLRHASRSLWPGKWDSIVGGGLPLDISAWDNMLKEAREEASLAANDIAPLMRSAGVISYVNSEKEGLKHNSMFTFDLCMPPTMAPKSDGIEVDHFELWPITKALDLVERSPESFKPDICLLLIDFGIRHGIVTAANTSQFIAVARGLHAAPPF</sequence>